<dbReference type="GO" id="GO:0003676">
    <property type="term" value="F:nucleic acid binding"/>
    <property type="evidence" value="ECO:0007669"/>
    <property type="project" value="InterPro"/>
</dbReference>
<dbReference type="PANTHER" id="PTHR46060:SF1">
    <property type="entry name" value="MARINER MOS1 TRANSPOSASE-LIKE PROTEIN"/>
    <property type="match status" value="1"/>
</dbReference>
<keyword evidence="2" id="KW-1185">Reference proteome</keyword>
<accession>A0A087TW08</accession>
<organism evidence="1 2">
    <name type="scientific">Stegodyphus mimosarum</name>
    <name type="common">African social velvet spider</name>
    <dbReference type="NCBI Taxonomy" id="407821"/>
    <lineage>
        <taxon>Eukaryota</taxon>
        <taxon>Metazoa</taxon>
        <taxon>Ecdysozoa</taxon>
        <taxon>Arthropoda</taxon>
        <taxon>Chelicerata</taxon>
        <taxon>Arachnida</taxon>
        <taxon>Araneae</taxon>
        <taxon>Araneomorphae</taxon>
        <taxon>Entelegynae</taxon>
        <taxon>Eresoidea</taxon>
        <taxon>Eresidae</taxon>
        <taxon>Stegodyphus</taxon>
    </lineage>
</organism>
<dbReference type="STRING" id="407821.A0A087TW08"/>
<feature type="non-terminal residue" evidence="1">
    <location>
        <position position="81"/>
    </location>
</feature>
<dbReference type="InterPro" id="IPR052709">
    <property type="entry name" value="Transposase-MT_Hybrid"/>
</dbReference>
<dbReference type="Proteomes" id="UP000054359">
    <property type="component" value="Unassembled WGS sequence"/>
</dbReference>
<dbReference type="Gene3D" id="3.30.420.10">
    <property type="entry name" value="Ribonuclease H-like superfamily/Ribonuclease H"/>
    <property type="match status" value="1"/>
</dbReference>
<reference evidence="1 2" key="1">
    <citation type="submission" date="2013-11" db="EMBL/GenBank/DDBJ databases">
        <title>Genome sequencing of Stegodyphus mimosarum.</title>
        <authorList>
            <person name="Bechsgaard J."/>
        </authorList>
    </citation>
    <scope>NUCLEOTIDE SEQUENCE [LARGE SCALE GENOMIC DNA]</scope>
</reference>
<dbReference type="OrthoDB" id="6433953at2759"/>
<proteinExistence type="predicted"/>
<gene>
    <name evidence="1" type="ORF">X975_03065</name>
</gene>
<evidence type="ECO:0000313" key="2">
    <source>
        <dbReference type="Proteomes" id="UP000054359"/>
    </source>
</evidence>
<evidence type="ECO:0000313" key="1">
    <source>
        <dbReference type="EMBL" id="KFM69297.1"/>
    </source>
</evidence>
<name>A0A087TW08_STEMI</name>
<protein>
    <submittedName>
        <fullName evidence="1">Uncharacterized protein</fullName>
    </submittedName>
</protein>
<sequence length="81" mass="9578">MGLSLQRLVRYRADGTAFLQQKVAGDETWCHHFQPEGKSISIQWKHPDIPRPKKFKTQHSAGKMMLTAFFDIQIPYYWDLR</sequence>
<dbReference type="EMBL" id="KK117010">
    <property type="protein sequence ID" value="KFM69297.1"/>
    <property type="molecule type" value="Genomic_DNA"/>
</dbReference>
<dbReference type="OMA" id="AGDETWC"/>
<dbReference type="PANTHER" id="PTHR46060">
    <property type="entry name" value="MARINER MOS1 TRANSPOSASE-LIKE PROTEIN"/>
    <property type="match status" value="1"/>
</dbReference>
<dbReference type="AlphaFoldDB" id="A0A087TW08"/>
<dbReference type="InterPro" id="IPR036397">
    <property type="entry name" value="RNaseH_sf"/>
</dbReference>